<evidence type="ECO:0000313" key="1">
    <source>
        <dbReference type="EMBL" id="AOX01503.1"/>
    </source>
</evidence>
<dbReference type="EMBL" id="CP017599">
    <property type="protein sequence ID" value="AOX01503.1"/>
    <property type="molecule type" value="Genomic_DNA"/>
</dbReference>
<protein>
    <submittedName>
        <fullName evidence="1">Uncharacterized protein</fullName>
    </submittedName>
</protein>
<dbReference type="RefSeq" id="WP_070393941.1">
    <property type="nucleotide sequence ID" value="NZ_CP017599.1"/>
</dbReference>
<sequence length="69" mass="7180">MLKNFIAITPGLSPSDLTNIGSVEQIANNIAGGMSVADSLKLVPMPASLNIDIIAIVSDGYSQGYLIFV</sequence>
<proteinExistence type="predicted"/>
<dbReference type="KEGG" id="mpro:BJP34_20480"/>
<evidence type="ECO:0000313" key="2">
    <source>
        <dbReference type="Proteomes" id="UP000177870"/>
    </source>
</evidence>
<accession>A0A1D8TVD8</accession>
<reference evidence="2" key="1">
    <citation type="submission" date="2016-10" db="EMBL/GenBank/DDBJ databases">
        <title>Comparative genomics uncovers the prolific and rare metabolic potential of the cyanobacterial genus Moorea.</title>
        <authorList>
            <person name="Leao T."/>
            <person name="Castelao G."/>
            <person name="Korobeynikov A."/>
            <person name="Monroe E.A."/>
            <person name="Podell S."/>
            <person name="Glukhov E."/>
            <person name="Allen E."/>
            <person name="Gerwick W.H."/>
            <person name="Gerwick L."/>
        </authorList>
    </citation>
    <scope>NUCLEOTIDE SEQUENCE [LARGE SCALE GENOMIC DNA]</scope>
    <source>
        <strain evidence="2">PAL-8-15-08-1</strain>
    </source>
</reference>
<dbReference type="AlphaFoldDB" id="A0A1D8TVD8"/>
<name>A0A1D8TVD8_9CYAN</name>
<organism evidence="1 2">
    <name type="scientific">Moorena producens PAL-8-15-08-1</name>
    <dbReference type="NCBI Taxonomy" id="1458985"/>
    <lineage>
        <taxon>Bacteria</taxon>
        <taxon>Bacillati</taxon>
        <taxon>Cyanobacteriota</taxon>
        <taxon>Cyanophyceae</taxon>
        <taxon>Coleofasciculales</taxon>
        <taxon>Coleofasciculaceae</taxon>
        <taxon>Moorena</taxon>
    </lineage>
</organism>
<gene>
    <name evidence="1" type="ORF">BJP34_20480</name>
</gene>
<dbReference type="Proteomes" id="UP000177870">
    <property type="component" value="Chromosome"/>
</dbReference>